<feature type="domain" description="CBS" evidence="10">
    <location>
        <begin position="268"/>
        <end position="325"/>
    </location>
</feature>
<keyword evidence="6 8" id="KW-0472">Membrane</keyword>
<evidence type="ECO:0000313" key="13">
    <source>
        <dbReference type="Proteomes" id="UP000257323"/>
    </source>
</evidence>
<dbReference type="Pfam" id="PF03471">
    <property type="entry name" value="CorC_HlyC"/>
    <property type="match status" value="1"/>
</dbReference>
<gene>
    <name evidence="12" type="ORF">OP8BY_0758</name>
</gene>
<feature type="transmembrane region" description="Helical" evidence="9">
    <location>
        <begin position="57"/>
        <end position="83"/>
    </location>
</feature>
<evidence type="ECO:0000256" key="5">
    <source>
        <dbReference type="ARBA" id="ARBA00023122"/>
    </source>
</evidence>
<dbReference type="Pfam" id="PF01595">
    <property type="entry name" value="CNNM"/>
    <property type="match status" value="1"/>
</dbReference>
<keyword evidence="3" id="KW-0677">Repeat</keyword>
<dbReference type="PROSITE" id="PS51846">
    <property type="entry name" value="CNNM"/>
    <property type="match status" value="1"/>
</dbReference>
<keyword evidence="4 8" id="KW-1133">Transmembrane helix</keyword>
<dbReference type="Gene3D" id="3.30.465.10">
    <property type="match status" value="1"/>
</dbReference>
<evidence type="ECO:0000256" key="4">
    <source>
        <dbReference type="ARBA" id="ARBA00022989"/>
    </source>
</evidence>
<evidence type="ECO:0000256" key="2">
    <source>
        <dbReference type="ARBA" id="ARBA00022692"/>
    </source>
</evidence>
<keyword evidence="5 7" id="KW-0129">CBS domain</keyword>
<dbReference type="InterPro" id="IPR005170">
    <property type="entry name" value="Transptr-assoc_dom"/>
</dbReference>
<dbReference type="Pfam" id="PF00571">
    <property type="entry name" value="CBS"/>
    <property type="match status" value="2"/>
</dbReference>
<evidence type="ECO:0000256" key="7">
    <source>
        <dbReference type="PROSITE-ProRule" id="PRU00703"/>
    </source>
</evidence>
<dbReference type="InterPro" id="IPR000644">
    <property type="entry name" value="CBS_dom"/>
</dbReference>
<evidence type="ECO:0000256" key="6">
    <source>
        <dbReference type="ARBA" id="ARBA00023136"/>
    </source>
</evidence>
<evidence type="ECO:0000313" key="12">
    <source>
        <dbReference type="EMBL" id="RFT16816.1"/>
    </source>
</evidence>
<name>A0A3E2BQA7_9BACT</name>
<accession>A0A3E2BQA7</accession>
<dbReference type="InterPro" id="IPR044751">
    <property type="entry name" value="Ion_transp-like_CBS"/>
</dbReference>
<reference evidence="12 13" key="1">
    <citation type="submission" date="2018-08" db="EMBL/GenBank/DDBJ databases">
        <title>Genome analysis of the thermophilic bacterium of the candidate phylum Aminicenantes from deep subsurface aquifer revealed its physiology and ecological role.</title>
        <authorList>
            <person name="Kadnikov V.V."/>
            <person name="Mardanov A.V."/>
            <person name="Beletsky A.V."/>
            <person name="Karnachuk O.V."/>
            <person name="Ravin N.V."/>
        </authorList>
    </citation>
    <scope>NUCLEOTIDE SEQUENCE [LARGE SCALE GENOMIC DNA]</scope>
    <source>
        <strain evidence="12">BY38</strain>
    </source>
</reference>
<dbReference type="CDD" id="cd04590">
    <property type="entry name" value="CBS_pair_CorC_HlyC_assoc"/>
    <property type="match status" value="1"/>
</dbReference>
<dbReference type="FunFam" id="3.10.580.10:FF:000002">
    <property type="entry name" value="Magnesium/cobalt efflux protein CorC"/>
    <property type="match status" value="1"/>
</dbReference>
<dbReference type="EMBL" id="QUAH01000001">
    <property type="protein sequence ID" value="RFT16816.1"/>
    <property type="molecule type" value="Genomic_DNA"/>
</dbReference>
<dbReference type="SUPFAM" id="SSF54631">
    <property type="entry name" value="CBS-domain pair"/>
    <property type="match status" value="1"/>
</dbReference>
<dbReference type="PANTHER" id="PTHR22777">
    <property type="entry name" value="HEMOLYSIN-RELATED"/>
    <property type="match status" value="1"/>
</dbReference>
<sequence>MLTQIGLFLMFLVLSAFFSSSETAFLSVNPYTLENLERKGSGRARLIRKMLARLSELLSTILIGNTLVNAAAASIATSIFVRLSSDPSQAVVLATLTTTVLILVFGEITPKTIAAYRPLRVTSLFIHPIRLLYYIFYPFTWFFSLLTGLFVPREERRRFPSTRHLSEEEIKLVISSGARGLSRFRRKMLAGVLDLNRRPIKEIMVPRTQVRALEINSALPEILKIIQESGYSRYPVFRGSFDNIEGIVHAKDILPVMQSQTEFNLGRLLRRPLFVPELASIEQVLLQMQEKAVHLALVVDEFGSFEGIVTLEDIMEEIVGDIRDEYDRQAEDWYQKVGENEYLIKGTVPIKEINEVLNLGIPEEKDYTTLAGLFLYHYGHLPLEKDSVTIDSLQFTVEKMSRRHLSLIRVRLLTGKDEGQE</sequence>
<dbReference type="InterPro" id="IPR036318">
    <property type="entry name" value="FAD-bd_PCMH-like_sf"/>
</dbReference>
<evidence type="ECO:0000256" key="1">
    <source>
        <dbReference type="ARBA" id="ARBA00004141"/>
    </source>
</evidence>
<dbReference type="PANTHER" id="PTHR22777:SF17">
    <property type="entry name" value="UPF0053 PROTEIN SLL0260"/>
    <property type="match status" value="1"/>
</dbReference>
<feature type="domain" description="CBS" evidence="10">
    <location>
        <begin position="204"/>
        <end position="263"/>
    </location>
</feature>
<dbReference type="InterPro" id="IPR016169">
    <property type="entry name" value="FAD-bd_PCMH_sub2"/>
</dbReference>
<dbReference type="Gene3D" id="3.10.580.10">
    <property type="entry name" value="CBS-domain"/>
    <property type="match status" value="1"/>
</dbReference>
<feature type="transmembrane region" description="Helical" evidence="9">
    <location>
        <begin position="90"/>
        <end position="111"/>
    </location>
</feature>
<feature type="domain" description="CNNM transmembrane" evidence="11">
    <location>
        <begin position="1"/>
        <end position="188"/>
    </location>
</feature>
<evidence type="ECO:0000256" key="9">
    <source>
        <dbReference type="SAM" id="Phobius"/>
    </source>
</evidence>
<dbReference type="Proteomes" id="UP000257323">
    <property type="component" value="Unassembled WGS sequence"/>
</dbReference>
<evidence type="ECO:0000259" key="11">
    <source>
        <dbReference type="PROSITE" id="PS51846"/>
    </source>
</evidence>
<dbReference type="SMART" id="SM01091">
    <property type="entry name" value="CorC_HlyC"/>
    <property type="match status" value="1"/>
</dbReference>
<dbReference type="PROSITE" id="PS51371">
    <property type="entry name" value="CBS"/>
    <property type="match status" value="2"/>
</dbReference>
<comment type="subcellular location">
    <subcellularLocation>
        <location evidence="1">Membrane</location>
        <topology evidence="1">Multi-pass membrane protein</topology>
    </subcellularLocation>
</comment>
<dbReference type="InterPro" id="IPR002550">
    <property type="entry name" value="CNNM"/>
</dbReference>
<organism evidence="12 13">
    <name type="scientific">Candidatus Saccharicenans subterraneus</name>
    <dbReference type="NCBI Taxonomy" id="2508984"/>
    <lineage>
        <taxon>Bacteria</taxon>
        <taxon>Candidatus Aminicenantota</taxon>
        <taxon>Candidatus Aminicenantia</taxon>
        <taxon>Candidatus Aminicenantales</taxon>
        <taxon>Candidatus Saccharicenantaceae</taxon>
        <taxon>Candidatus Saccharicenans</taxon>
    </lineage>
</organism>
<dbReference type="InterPro" id="IPR046342">
    <property type="entry name" value="CBS_dom_sf"/>
</dbReference>
<feature type="transmembrane region" description="Helical" evidence="9">
    <location>
        <begin position="131"/>
        <end position="151"/>
    </location>
</feature>
<evidence type="ECO:0000259" key="10">
    <source>
        <dbReference type="PROSITE" id="PS51371"/>
    </source>
</evidence>
<dbReference type="SUPFAM" id="SSF56176">
    <property type="entry name" value="FAD-binding/transporter-associated domain-like"/>
    <property type="match status" value="1"/>
</dbReference>
<dbReference type="GO" id="GO:0005886">
    <property type="term" value="C:plasma membrane"/>
    <property type="evidence" value="ECO:0007669"/>
    <property type="project" value="TreeGrafter"/>
</dbReference>
<evidence type="ECO:0000256" key="3">
    <source>
        <dbReference type="ARBA" id="ARBA00022737"/>
    </source>
</evidence>
<dbReference type="GO" id="GO:0050660">
    <property type="term" value="F:flavin adenine dinucleotide binding"/>
    <property type="evidence" value="ECO:0007669"/>
    <property type="project" value="InterPro"/>
</dbReference>
<protein>
    <submittedName>
        <fullName evidence="12">Magnesium and cobalt efflux protein CorC</fullName>
    </submittedName>
</protein>
<proteinExistence type="predicted"/>
<keyword evidence="2 8" id="KW-0812">Transmembrane</keyword>
<evidence type="ECO:0000256" key="8">
    <source>
        <dbReference type="PROSITE-ProRule" id="PRU01193"/>
    </source>
</evidence>
<comment type="caution">
    <text evidence="12">The sequence shown here is derived from an EMBL/GenBank/DDBJ whole genome shotgun (WGS) entry which is preliminary data.</text>
</comment>
<dbReference type="AlphaFoldDB" id="A0A3E2BQA7"/>